<evidence type="ECO:0000256" key="5">
    <source>
        <dbReference type="ARBA" id="ARBA00023242"/>
    </source>
</evidence>
<keyword evidence="6" id="KW-0175">Coiled coil</keyword>
<keyword evidence="3" id="KW-0238">DNA-binding</keyword>
<dbReference type="GO" id="GO:0000981">
    <property type="term" value="F:DNA-binding transcription factor activity, RNA polymerase II-specific"/>
    <property type="evidence" value="ECO:0007669"/>
    <property type="project" value="TreeGrafter"/>
</dbReference>
<name>A0A821DKR3_9BILA</name>
<feature type="non-terminal residue" evidence="9">
    <location>
        <position position="361"/>
    </location>
</feature>
<dbReference type="Pfam" id="PF00010">
    <property type="entry name" value="HLH"/>
    <property type="match status" value="1"/>
</dbReference>
<feature type="coiled-coil region" evidence="6">
    <location>
        <begin position="168"/>
        <end position="195"/>
    </location>
</feature>
<dbReference type="GO" id="GO:0046983">
    <property type="term" value="F:protein dimerization activity"/>
    <property type="evidence" value="ECO:0007669"/>
    <property type="project" value="InterPro"/>
</dbReference>
<sequence length="361" mass="41611">MWWSGRQTPNNNNNNNNTNNHIPASVLSSTTLNTNSTIIPPTLSIIKNENLIECSQLDFNRNLHNVNHSIHQQQSYSSQQQFTLDQNDDDDDDDDDDIDQNNQNSAQNSDISNRGQTCFRDREIHNKLEKHRRAHLKDCFDTLKAEVPCQRDRKITNLQVLNMAIKYIQALTRKEREYEQEIAMLTSNNIELQRRLGAVKTELNSEGHNVDTWLESYSDIDHSISTCTASEAEMYRTFDDDDDDKNEDDQQLKKTKLLNENSHLDTNNNHSGIKTNMNNSYTVDSKTLINNRRNTTRQRSRPSKRKISSIPTTNLLQTLPVSIPTRSENLLDYNTARYLQLDQPCNLLTSLKDNLSTPTTT</sequence>
<evidence type="ECO:0000256" key="7">
    <source>
        <dbReference type="SAM" id="MobiDB-lite"/>
    </source>
</evidence>
<evidence type="ECO:0000259" key="8">
    <source>
        <dbReference type="PROSITE" id="PS50888"/>
    </source>
</evidence>
<organism evidence="9 10">
    <name type="scientific">Rotaria socialis</name>
    <dbReference type="NCBI Taxonomy" id="392032"/>
    <lineage>
        <taxon>Eukaryota</taxon>
        <taxon>Metazoa</taxon>
        <taxon>Spiralia</taxon>
        <taxon>Gnathifera</taxon>
        <taxon>Rotifera</taxon>
        <taxon>Eurotatoria</taxon>
        <taxon>Bdelloidea</taxon>
        <taxon>Philodinida</taxon>
        <taxon>Philodinidae</taxon>
        <taxon>Rotaria</taxon>
    </lineage>
</organism>
<feature type="compositionally biased region" description="Acidic residues" evidence="7">
    <location>
        <begin position="86"/>
        <end position="99"/>
    </location>
</feature>
<dbReference type="SUPFAM" id="SSF47459">
    <property type="entry name" value="HLH, helix-loop-helix DNA-binding domain"/>
    <property type="match status" value="1"/>
</dbReference>
<gene>
    <name evidence="9" type="ORF">UJA718_LOCUS32122</name>
</gene>
<keyword evidence="5" id="KW-0539">Nucleus</keyword>
<dbReference type="GO" id="GO:0005634">
    <property type="term" value="C:nucleus"/>
    <property type="evidence" value="ECO:0007669"/>
    <property type="project" value="UniProtKB-SubCell"/>
</dbReference>
<dbReference type="PROSITE" id="PS50888">
    <property type="entry name" value="BHLH"/>
    <property type="match status" value="1"/>
</dbReference>
<feature type="region of interest" description="Disordered" evidence="7">
    <location>
        <begin position="70"/>
        <end position="116"/>
    </location>
</feature>
<reference evidence="9" key="1">
    <citation type="submission" date="2021-02" db="EMBL/GenBank/DDBJ databases">
        <authorList>
            <person name="Nowell W R."/>
        </authorList>
    </citation>
    <scope>NUCLEOTIDE SEQUENCE</scope>
</reference>
<feature type="region of interest" description="Disordered" evidence="7">
    <location>
        <begin position="238"/>
        <end position="311"/>
    </location>
</feature>
<dbReference type="GO" id="GO:0000978">
    <property type="term" value="F:RNA polymerase II cis-regulatory region sequence-specific DNA binding"/>
    <property type="evidence" value="ECO:0007669"/>
    <property type="project" value="TreeGrafter"/>
</dbReference>
<keyword evidence="10" id="KW-1185">Reference proteome</keyword>
<evidence type="ECO:0000256" key="1">
    <source>
        <dbReference type="ARBA" id="ARBA00004123"/>
    </source>
</evidence>
<dbReference type="PANTHER" id="PTHR11969">
    <property type="entry name" value="MAX DIMERIZATION, MAD"/>
    <property type="match status" value="1"/>
</dbReference>
<evidence type="ECO:0000256" key="2">
    <source>
        <dbReference type="ARBA" id="ARBA00023015"/>
    </source>
</evidence>
<dbReference type="InterPro" id="IPR011598">
    <property type="entry name" value="bHLH_dom"/>
</dbReference>
<feature type="compositionally biased region" description="Low complexity" evidence="7">
    <location>
        <begin position="10"/>
        <end position="20"/>
    </location>
</feature>
<dbReference type="PANTHER" id="PTHR11969:SF99">
    <property type="entry name" value="MAX-BINDING PROTEIN MNT"/>
    <property type="match status" value="1"/>
</dbReference>
<feature type="compositionally biased region" description="Low complexity" evidence="7">
    <location>
        <begin position="72"/>
        <end position="81"/>
    </location>
</feature>
<feature type="compositionally biased region" description="Low complexity" evidence="7">
    <location>
        <begin position="100"/>
        <end position="113"/>
    </location>
</feature>
<proteinExistence type="predicted"/>
<feature type="compositionally biased region" description="Basic residues" evidence="7">
    <location>
        <begin position="294"/>
        <end position="307"/>
    </location>
</feature>
<accession>A0A821DKR3</accession>
<keyword evidence="2" id="KW-0805">Transcription regulation</keyword>
<dbReference type="InterPro" id="IPR036638">
    <property type="entry name" value="HLH_DNA-bd_sf"/>
</dbReference>
<feature type="region of interest" description="Disordered" evidence="7">
    <location>
        <begin position="1"/>
        <end position="22"/>
    </location>
</feature>
<keyword evidence="4" id="KW-0804">Transcription</keyword>
<comment type="subcellular location">
    <subcellularLocation>
        <location evidence="1">Nucleus</location>
    </subcellularLocation>
</comment>
<comment type="caution">
    <text evidence="9">The sequence shown here is derived from an EMBL/GenBank/DDBJ whole genome shotgun (WGS) entry which is preliminary data.</text>
</comment>
<dbReference type="AlphaFoldDB" id="A0A821DKR3"/>
<dbReference type="SMART" id="SM00353">
    <property type="entry name" value="HLH"/>
    <property type="match status" value="1"/>
</dbReference>
<dbReference type="Proteomes" id="UP000663873">
    <property type="component" value="Unassembled WGS sequence"/>
</dbReference>
<evidence type="ECO:0000256" key="4">
    <source>
        <dbReference type="ARBA" id="ARBA00023163"/>
    </source>
</evidence>
<evidence type="ECO:0000313" key="10">
    <source>
        <dbReference type="Proteomes" id="UP000663873"/>
    </source>
</evidence>
<protein>
    <recommendedName>
        <fullName evidence="8">BHLH domain-containing protein</fullName>
    </recommendedName>
</protein>
<dbReference type="EMBL" id="CAJOBP010027391">
    <property type="protein sequence ID" value="CAF4622754.1"/>
    <property type="molecule type" value="Genomic_DNA"/>
</dbReference>
<evidence type="ECO:0000313" key="9">
    <source>
        <dbReference type="EMBL" id="CAF4622754.1"/>
    </source>
</evidence>
<feature type="domain" description="BHLH" evidence="8">
    <location>
        <begin position="120"/>
        <end position="171"/>
    </location>
</feature>
<feature type="compositionally biased region" description="Acidic residues" evidence="7">
    <location>
        <begin position="239"/>
        <end position="249"/>
    </location>
</feature>
<evidence type="ECO:0000256" key="6">
    <source>
        <dbReference type="SAM" id="Coils"/>
    </source>
</evidence>
<dbReference type="Gene3D" id="4.10.280.10">
    <property type="entry name" value="Helix-loop-helix DNA-binding domain"/>
    <property type="match status" value="1"/>
</dbReference>
<feature type="compositionally biased region" description="Polar residues" evidence="7">
    <location>
        <begin position="258"/>
        <end position="289"/>
    </location>
</feature>
<evidence type="ECO:0000256" key="3">
    <source>
        <dbReference type="ARBA" id="ARBA00023125"/>
    </source>
</evidence>